<dbReference type="RefSeq" id="WP_378938008.1">
    <property type="nucleotide sequence ID" value="NZ_JBHLVO010000029.1"/>
</dbReference>
<evidence type="ECO:0000313" key="2">
    <source>
        <dbReference type="Proteomes" id="UP001589854"/>
    </source>
</evidence>
<sequence length="117" mass="13516">MIFTKLLVNDDDQYIAVKAEKIDGKHAIHISGNTVYLSEIVPTDQTCTLFVQKEIKAVIADEINVVNEEDLLKELKKMILNMSFYEFLTLVYQWEDDCNLGLIKNGGYRVKEWKGEK</sequence>
<protein>
    <recommendedName>
        <fullName evidence="3">Phage protein</fullName>
    </recommendedName>
</protein>
<evidence type="ECO:0008006" key="3">
    <source>
        <dbReference type="Google" id="ProtNLM"/>
    </source>
</evidence>
<organism evidence="1 2">
    <name type="scientific">Metabacillus herbersteinensis</name>
    <dbReference type="NCBI Taxonomy" id="283816"/>
    <lineage>
        <taxon>Bacteria</taxon>
        <taxon>Bacillati</taxon>
        <taxon>Bacillota</taxon>
        <taxon>Bacilli</taxon>
        <taxon>Bacillales</taxon>
        <taxon>Bacillaceae</taxon>
        <taxon>Metabacillus</taxon>
    </lineage>
</organism>
<gene>
    <name evidence="1" type="ORF">ACFFIX_22355</name>
</gene>
<proteinExistence type="predicted"/>
<dbReference type="EMBL" id="JBHLVO010000029">
    <property type="protein sequence ID" value="MFC0274094.1"/>
    <property type="molecule type" value="Genomic_DNA"/>
</dbReference>
<name>A0ABV6GKI3_9BACI</name>
<evidence type="ECO:0000313" key="1">
    <source>
        <dbReference type="EMBL" id="MFC0274094.1"/>
    </source>
</evidence>
<comment type="caution">
    <text evidence="1">The sequence shown here is derived from an EMBL/GenBank/DDBJ whole genome shotgun (WGS) entry which is preliminary data.</text>
</comment>
<keyword evidence="2" id="KW-1185">Reference proteome</keyword>
<reference evidence="1 2" key="1">
    <citation type="submission" date="2024-09" db="EMBL/GenBank/DDBJ databases">
        <authorList>
            <person name="Sun Q."/>
            <person name="Mori K."/>
        </authorList>
    </citation>
    <scope>NUCLEOTIDE SEQUENCE [LARGE SCALE GENOMIC DNA]</scope>
    <source>
        <strain evidence="1 2">CCM 7228</strain>
    </source>
</reference>
<dbReference type="Proteomes" id="UP001589854">
    <property type="component" value="Unassembled WGS sequence"/>
</dbReference>
<accession>A0ABV6GKI3</accession>